<dbReference type="AlphaFoldDB" id="A0AAU9BHQ7"/>
<gene>
    <name evidence="1" type="ORF">OIPHN260_01430</name>
</gene>
<dbReference type="EMBL" id="AP023447">
    <property type="protein sequence ID" value="BCL40641.1"/>
    <property type="molecule type" value="Genomic_DNA"/>
</dbReference>
<organism evidence="1 2">
    <name type="scientific">Enterobacter roggenkampii</name>
    <dbReference type="NCBI Taxonomy" id="1812935"/>
    <lineage>
        <taxon>Bacteria</taxon>
        <taxon>Pseudomonadati</taxon>
        <taxon>Pseudomonadota</taxon>
        <taxon>Gammaproteobacteria</taxon>
        <taxon>Enterobacterales</taxon>
        <taxon>Enterobacteriaceae</taxon>
        <taxon>Enterobacter</taxon>
        <taxon>Enterobacter cloacae complex</taxon>
    </lineage>
</organism>
<dbReference type="Proteomes" id="UP000595858">
    <property type="component" value="Chromosome"/>
</dbReference>
<proteinExistence type="predicted"/>
<evidence type="ECO:0000313" key="1">
    <source>
        <dbReference type="EMBL" id="BCL40641.1"/>
    </source>
</evidence>
<evidence type="ECO:0008006" key="3">
    <source>
        <dbReference type="Google" id="ProtNLM"/>
    </source>
</evidence>
<sequence length="55" mass="6645">MFYIVSYRITRARVSYVHRRVHTGIYDTQFMYTAMRQDKHGKTDRLTNQSMDKIG</sequence>
<name>A0AAU9BHQ7_9ENTR</name>
<evidence type="ECO:0000313" key="2">
    <source>
        <dbReference type="Proteomes" id="UP000595858"/>
    </source>
</evidence>
<reference evidence="1" key="1">
    <citation type="journal article" date="2020" name="J Glob Antimicrob Resist">
        <title>Genomic characterization of clinical Enterobacter roggenkampii co-harboring blaIMP-1- and blaGES-5-encoding IncP6 and mcr-9-encoding IncHI2 plasmids isolated in Japan.</title>
        <authorList>
            <person name="Umeda K."/>
            <person name="Nakamura H."/>
            <person name="Fukuda A."/>
            <person name="Matsumoto Y."/>
            <person name="Motooka D."/>
            <person name="Nakamura S."/>
            <person name="Yasui Y."/>
            <person name="Yoshida H."/>
            <person name="Kawahara R."/>
        </authorList>
    </citation>
    <scope>NUCLEOTIDE SEQUENCE</scope>
    <source>
        <strain evidence="1">OIPH-N260</strain>
    </source>
</reference>
<protein>
    <recommendedName>
        <fullName evidence="3">Transposase</fullName>
    </recommendedName>
</protein>
<accession>A0AAU9BHQ7</accession>